<evidence type="ECO:0000256" key="10">
    <source>
        <dbReference type="SAM" id="Phobius"/>
    </source>
</evidence>
<sequence length="202" mass="22483">MIPDGCLLVHICIQLWFWLGRSMAPSVELAVFDLMTLVIDPMWRDRVWLALVLVLSRKRLIWAWHMGCPNPYGLTGKVPYVKSLWGTLGILAGLFHLSRPPGLNSSILIGIGVWAISKLSFPSSIAAVFFALLLLRNNVSRGVGFTFGHASFALLFFFGHIWHGARTLFRDVFAGIDPDLDAQVEFGAFQKLGVQLQTKTSV</sequence>
<organism evidence="11 12">
    <name type="scientific">Tanacetum coccineum</name>
    <dbReference type="NCBI Taxonomy" id="301880"/>
    <lineage>
        <taxon>Eukaryota</taxon>
        <taxon>Viridiplantae</taxon>
        <taxon>Streptophyta</taxon>
        <taxon>Embryophyta</taxon>
        <taxon>Tracheophyta</taxon>
        <taxon>Spermatophyta</taxon>
        <taxon>Magnoliopsida</taxon>
        <taxon>eudicotyledons</taxon>
        <taxon>Gunneridae</taxon>
        <taxon>Pentapetalae</taxon>
        <taxon>asterids</taxon>
        <taxon>campanulids</taxon>
        <taxon>Asterales</taxon>
        <taxon>Asteraceae</taxon>
        <taxon>Asteroideae</taxon>
        <taxon>Anthemideae</taxon>
        <taxon>Anthemidinae</taxon>
        <taxon>Tanacetum</taxon>
    </lineage>
</organism>
<feature type="transmembrane region" description="Helical" evidence="10">
    <location>
        <begin position="142"/>
        <end position="162"/>
    </location>
</feature>
<feature type="transmembrane region" description="Helical" evidence="10">
    <location>
        <begin position="107"/>
        <end position="135"/>
    </location>
</feature>
<keyword evidence="7" id="KW-0157">Chromophore</keyword>
<reference evidence="11" key="1">
    <citation type="journal article" date="2022" name="Int. J. Mol. Sci.">
        <title>Draft Genome of Tanacetum Coccineum: Genomic Comparison of Closely Related Tanacetum-Family Plants.</title>
        <authorList>
            <person name="Yamashiro T."/>
            <person name="Shiraishi A."/>
            <person name="Nakayama K."/>
            <person name="Satake H."/>
        </authorList>
    </citation>
    <scope>NUCLEOTIDE SEQUENCE</scope>
</reference>
<evidence type="ECO:0000313" key="11">
    <source>
        <dbReference type="EMBL" id="GJS57059.1"/>
    </source>
</evidence>
<dbReference type="SUPFAM" id="SSF161077">
    <property type="entry name" value="Photosystem II antenna protein-like"/>
    <property type="match status" value="1"/>
</dbReference>
<keyword evidence="9" id="KW-0604">Photosystem II</keyword>
<proteinExistence type="predicted"/>
<evidence type="ECO:0000256" key="6">
    <source>
        <dbReference type="ARBA" id="ARBA00022989"/>
    </source>
</evidence>
<evidence type="ECO:0000256" key="1">
    <source>
        <dbReference type="ARBA" id="ARBA00004141"/>
    </source>
</evidence>
<accession>A0ABQ4WVX3</accession>
<keyword evidence="4" id="KW-0934">Plastid</keyword>
<evidence type="ECO:0000313" key="12">
    <source>
        <dbReference type="Proteomes" id="UP001151760"/>
    </source>
</evidence>
<comment type="subcellular location">
    <subcellularLocation>
        <location evidence="1">Membrane</location>
        <topology evidence="1">Multi-pass membrane protein</topology>
    </subcellularLocation>
</comment>
<comment type="caution">
    <text evidence="11">The sequence shown here is derived from an EMBL/GenBank/DDBJ whole genome shotgun (WGS) entry which is preliminary data.</text>
</comment>
<dbReference type="Proteomes" id="UP001151760">
    <property type="component" value="Unassembled WGS sequence"/>
</dbReference>
<keyword evidence="5 10" id="KW-0812">Transmembrane</keyword>
<keyword evidence="12" id="KW-1185">Reference proteome</keyword>
<dbReference type="InterPro" id="IPR000932">
    <property type="entry name" value="PS_antenna-like"/>
</dbReference>
<evidence type="ECO:0000256" key="8">
    <source>
        <dbReference type="ARBA" id="ARBA00023136"/>
    </source>
</evidence>
<keyword evidence="3" id="KW-0602">Photosynthesis</keyword>
<dbReference type="InterPro" id="IPR036001">
    <property type="entry name" value="PS_II_antenna-like_sf"/>
</dbReference>
<evidence type="ECO:0000256" key="5">
    <source>
        <dbReference type="ARBA" id="ARBA00022692"/>
    </source>
</evidence>
<keyword evidence="8 10" id="KW-0472">Membrane</keyword>
<name>A0ABQ4WVX3_9ASTR</name>
<reference evidence="11" key="2">
    <citation type="submission" date="2022-01" db="EMBL/GenBank/DDBJ databases">
        <authorList>
            <person name="Yamashiro T."/>
            <person name="Shiraishi A."/>
            <person name="Satake H."/>
            <person name="Nakayama K."/>
        </authorList>
    </citation>
    <scope>NUCLEOTIDE SEQUENCE</scope>
</reference>
<evidence type="ECO:0000256" key="3">
    <source>
        <dbReference type="ARBA" id="ARBA00022531"/>
    </source>
</evidence>
<keyword evidence="2" id="KW-0148">Chlorophyll</keyword>
<keyword evidence="6 10" id="KW-1133">Transmembrane helix</keyword>
<evidence type="ECO:0000256" key="4">
    <source>
        <dbReference type="ARBA" id="ARBA00022640"/>
    </source>
</evidence>
<gene>
    <name evidence="11" type="ORF">Tco_0651843</name>
</gene>
<protein>
    <submittedName>
        <fullName evidence="11">Photosystem II CP47 protein</fullName>
    </submittedName>
</protein>
<evidence type="ECO:0000256" key="7">
    <source>
        <dbReference type="ARBA" id="ARBA00022991"/>
    </source>
</evidence>
<dbReference type="EMBL" id="BQNB010008979">
    <property type="protein sequence ID" value="GJS57059.1"/>
    <property type="molecule type" value="Genomic_DNA"/>
</dbReference>
<dbReference type="Pfam" id="PF00421">
    <property type="entry name" value="PSII"/>
    <property type="match status" value="1"/>
</dbReference>
<evidence type="ECO:0000256" key="2">
    <source>
        <dbReference type="ARBA" id="ARBA00022494"/>
    </source>
</evidence>
<evidence type="ECO:0000256" key="9">
    <source>
        <dbReference type="ARBA" id="ARBA00023276"/>
    </source>
</evidence>